<organism evidence="4 5">
    <name type="scientific">Capnocytophaga gingivalis</name>
    <dbReference type="NCBI Taxonomy" id="1017"/>
    <lineage>
        <taxon>Bacteria</taxon>
        <taxon>Pseudomonadati</taxon>
        <taxon>Bacteroidota</taxon>
        <taxon>Flavobacteriia</taxon>
        <taxon>Flavobacteriales</taxon>
        <taxon>Flavobacteriaceae</taxon>
        <taxon>Capnocytophaga</taxon>
    </lineage>
</organism>
<dbReference type="OrthoDB" id="9814400at2"/>
<keyword evidence="4" id="KW-0132">Cell division</keyword>
<feature type="binding site" evidence="1">
    <location>
        <begin position="214"/>
        <end position="215"/>
    </location>
    <ligand>
        <name>ATP</name>
        <dbReference type="ChEBI" id="CHEBI:30616"/>
    </ligand>
</feature>
<dbReference type="GO" id="GO:0051301">
    <property type="term" value="P:cell division"/>
    <property type="evidence" value="ECO:0007669"/>
    <property type="project" value="UniProtKB-KW"/>
</dbReference>
<evidence type="ECO:0000256" key="2">
    <source>
        <dbReference type="PIRSR" id="PIRSR640198-3"/>
    </source>
</evidence>
<dbReference type="KEGG" id="cgh:CGC50_00725"/>
<proteinExistence type="predicted"/>
<name>A0A250FP70_9FLAO</name>
<keyword evidence="1" id="KW-0547">Nucleotide-binding</keyword>
<dbReference type="PANTHER" id="PTHR13504:SF38">
    <property type="entry name" value="FIDO DOMAIN-CONTAINING PROTEIN"/>
    <property type="match status" value="1"/>
</dbReference>
<keyword evidence="1" id="KW-0067">ATP-binding</keyword>
<dbReference type="PROSITE" id="PS51459">
    <property type="entry name" value="FIDO"/>
    <property type="match status" value="1"/>
</dbReference>
<evidence type="ECO:0000313" key="5">
    <source>
        <dbReference type="Proteomes" id="UP000217250"/>
    </source>
</evidence>
<dbReference type="AlphaFoldDB" id="A0A250FP70"/>
<dbReference type="Pfam" id="PF02661">
    <property type="entry name" value="Fic"/>
    <property type="match status" value="1"/>
</dbReference>
<reference evidence="5" key="1">
    <citation type="submission" date="2017-06" db="EMBL/GenBank/DDBJ databases">
        <title>Capnocytophaga spp. assemblies.</title>
        <authorList>
            <person name="Gulvik C.A."/>
        </authorList>
    </citation>
    <scope>NUCLEOTIDE SEQUENCE [LARGE SCALE GENOMIC DNA]</scope>
    <source>
        <strain evidence="5">H1496</strain>
    </source>
</reference>
<protein>
    <submittedName>
        <fullName evidence="4">Cell division protein</fullName>
    </submittedName>
</protein>
<dbReference type="GeneID" id="84807091"/>
<gene>
    <name evidence="4" type="ORF">CGC50_00725</name>
</gene>
<evidence type="ECO:0000256" key="1">
    <source>
        <dbReference type="PIRSR" id="PIRSR640198-2"/>
    </source>
</evidence>
<keyword evidence="4" id="KW-0131">Cell cycle</keyword>
<dbReference type="Proteomes" id="UP000217250">
    <property type="component" value="Chromosome"/>
</dbReference>
<dbReference type="InterPro" id="IPR003812">
    <property type="entry name" value="Fido"/>
</dbReference>
<dbReference type="SUPFAM" id="SSF140931">
    <property type="entry name" value="Fic-like"/>
    <property type="match status" value="1"/>
</dbReference>
<dbReference type="GO" id="GO:0005524">
    <property type="term" value="F:ATP binding"/>
    <property type="evidence" value="ECO:0007669"/>
    <property type="project" value="UniProtKB-KW"/>
</dbReference>
<dbReference type="EMBL" id="CP022386">
    <property type="protein sequence ID" value="ATA85806.1"/>
    <property type="molecule type" value="Genomic_DNA"/>
</dbReference>
<dbReference type="PANTHER" id="PTHR13504">
    <property type="entry name" value="FIDO DOMAIN-CONTAINING PROTEIN DDB_G0283145"/>
    <property type="match status" value="1"/>
</dbReference>
<evidence type="ECO:0000259" key="3">
    <source>
        <dbReference type="PROSITE" id="PS51459"/>
    </source>
</evidence>
<dbReference type="Gene3D" id="1.10.3290.10">
    <property type="entry name" value="Fido-like domain"/>
    <property type="match status" value="1"/>
</dbReference>
<dbReference type="RefSeq" id="WP_095909291.1">
    <property type="nucleotide sequence ID" value="NZ_CP022386.1"/>
</dbReference>
<accession>A0A250FP70</accession>
<feature type="domain" description="Fido" evidence="3">
    <location>
        <begin position="99"/>
        <end position="236"/>
    </location>
</feature>
<evidence type="ECO:0000313" key="4">
    <source>
        <dbReference type="EMBL" id="ATA85806.1"/>
    </source>
</evidence>
<dbReference type="InterPro" id="IPR036597">
    <property type="entry name" value="Fido-like_dom_sf"/>
</dbReference>
<sequence length="251" mass="29480">MKSIFTSEQEKLADIILENNHISPLNELYSKEIKELALIWSYYSGRIEGNTYSFVETETLLKDNITSAKRYEEAKMLKNLYNTFIAEVQYIKNGNKEVIDKEFLLKIYSTLISDLIDNKEKGIIRRRFFPIMETDYTSSQSEFEIEDKLNEIIDTQKDISNPLEKAIYLHCNLAKLQPFIQGNKRMARLVESVALMNEDIIPIFSTNNEDINVYYTGMLHFCDTGDYTVYTDYFLRNKINYLQKLSEKNLL</sequence>
<feature type="site" description="Important for autoinhibition of adenylyltransferase activity" evidence="2">
    <location>
        <position position="48"/>
    </location>
</feature>
<dbReference type="InterPro" id="IPR040198">
    <property type="entry name" value="Fido_containing"/>
</dbReference>